<feature type="binding site" evidence="7">
    <location>
        <position position="1106"/>
    </location>
    <ligand>
        <name>ATP</name>
        <dbReference type="ChEBI" id="CHEBI:30616"/>
    </ligand>
</feature>
<dbReference type="InterPro" id="IPR014746">
    <property type="entry name" value="Gln_synth/guanido_kin_cat_dom"/>
</dbReference>
<dbReference type="PROSITE" id="PS50088">
    <property type="entry name" value="ANK_REPEAT"/>
    <property type="match status" value="5"/>
</dbReference>
<evidence type="ECO:0000313" key="11">
    <source>
        <dbReference type="EMBL" id="KYB25432.1"/>
    </source>
</evidence>
<feature type="domain" description="Phosphagen kinase N-terminal" evidence="9">
    <location>
        <begin position="849"/>
        <end position="943"/>
    </location>
</feature>
<comment type="caution">
    <text evidence="7">Lacks conserved residue(s) required for the propagation of feature annotation.</text>
</comment>
<keyword evidence="4 7" id="KW-0067">ATP-binding</keyword>
<proteinExistence type="inferred from homology"/>
<comment type="similarity">
    <text evidence="6">Belongs to the ATP:guanido phosphotransferase family.</text>
</comment>
<feature type="binding site" evidence="7">
    <location>
        <begin position="1184"/>
        <end position="1189"/>
    </location>
    <ligand>
        <name>ATP</name>
        <dbReference type="ChEBI" id="CHEBI:30616"/>
    </ligand>
</feature>
<keyword evidence="3 7" id="KW-0418">Kinase</keyword>
<keyword evidence="12" id="KW-1185">Reference proteome</keyword>
<keyword evidence="2 7" id="KW-0547">Nucleotide-binding</keyword>
<feature type="repeat" description="ANK" evidence="5">
    <location>
        <begin position="313"/>
        <end position="334"/>
    </location>
</feature>
<evidence type="ECO:0000256" key="6">
    <source>
        <dbReference type="PROSITE-ProRule" id="PRU00842"/>
    </source>
</evidence>
<feature type="repeat" description="ANK" evidence="5">
    <location>
        <begin position="347"/>
        <end position="380"/>
    </location>
</feature>
<dbReference type="EMBL" id="KQ971372">
    <property type="protein sequence ID" value="KYB25432.1"/>
    <property type="molecule type" value="Genomic_DNA"/>
</dbReference>
<dbReference type="GO" id="GO:0016301">
    <property type="term" value="F:kinase activity"/>
    <property type="evidence" value="ECO:0007669"/>
    <property type="project" value="UniProtKB-KW"/>
</dbReference>
<dbReference type="eggNOG" id="KOG3581">
    <property type="taxonomic scope" value="Eukaryota"/>
</dbReference>
<dbReference type="InterPro" id="IPR022413">
    <property type="entry name" value="ATP-guanido_PTrfase_N"/>
</dbReference>
<dbReference type="SUPFAM" id="SSF48034">
    <property type="entry name" value="Guanido kinase N-terminal domain"/>
    <property type="match status" value="1"/>
</dbReference>
<evidence type="ECO:0008006" key="13">
    <source>
        <dbReference type="Google" id="ProtNLM"/>
    </source>
</evidence>
<organism evidence="11 12">
    <name type="scientific">Tribolium castaneum</name>
    <name type="common">Red flour beetle</name>
    <dbReference type="NCBI Taxonomy" id="7070"/>
    <lineage>
        <taxon>Eukaryota</taxon>
        <taxon>Metazoa</taxon>
        <taxon>Ecdysozoa</taxon>
        <taxon>Arthropoda</taxon>
        <taxon>Hexapoda</taxon>
        <taxon>Insecta</taxon>
        <taxon>Pterygota</taxon>
        <taxon>Neoptera</taxon>
        <taxon>Endopterygota</taxon>
        <taxon>Coleoptera</taxon>
        <taxon>Polyphaga</taxon>
        <taxon>Cucujiformia</taxon>
        <taxon>Tenebrionidae</taxon>
        <taxon>Tenebrionidae incertae sedis</taxon>
        <taxon>Tribolium</taxon>
    </lineage>
</organism>
<dbReference type="STRING" id="7070.A0A139WBY4"/>
<feature type="compositionally biased region" description="Acidic residues" evidence="8">
    <location>
        <begin position="479"/>
        <end position="536"/>
    </location>
</feature>
<dbReference type="PANTHER" id="PTHR24172">
    <property type="entry name" value="ANK_REP_REGION DOMAIN-CONTAINING PROTEIN"/>
    <property type="match status" value="1"/>
</dbReference>
<dbReference type="Proteomes" id="UP000007266">
    <property type="component" value="Linkage group 9"/>
</dbReference>
<dbReference type="GO" id="GO:0005524">
    <property type="term" value="F:ATP binding"/>
    <property type="evidence" value="ECO:0007669"/>
    <property type="project" value="UniProtKB-UniRule"/>
</dbReference>
<dbReference type="SMART" id="SM00248">
    <property type="entry name" value="ANK"/>
    <property type="match status" value="7"/>
</dbReference>
<keyword evidence="1 7" id="KW-0808">Transferase</keyword>
<evidence type="ECO:0000256" key="7">
    <source>
        <dbReference type="PROSITE-ProRule" id="PRU00843"/>
    </source>
</evidence>
<dbReference type="OMA" id="HNFPEHE"/>
<accession>A0A139WBY4</accession>
<feature type="compositionally biased region" description="Pro residues" evidence="8">
    <location>
        <begin position="549"/>
        <end position="563"/>
    </location>
</feature>
<dbReference type="Pfam" id="PF12796">
    <property type="entry name" value="Ank_2"/>
    <property type="match status" value="2"/>
</dbReference>
<evidence type="ECO:0000259" key="10">
    <source>
        <dbReference type="PROSITE" id="PS51510"/>
    </source>
</evidence>
<name>A0A139WBY4_TRICA</name>
<dbReference type="SUPFAM" id="SSF55931">
    <property type="entry name" value="Glutamine synthetase/guanido kinase"/>
    <property type="match status" value="1"/>
</dbReference>
<dbReference type="AlphaFoldDB" id="A0A139WBY4"/>
<evidence type="ECO:0000313" key="12">
    <source>
        <dbReference type="Proteomes" id="UP000007266"/>
    </source>
</evidence>
<evidence type="ECO:0000256" key="5">
    <source>
        <dbReference type="PROSITE-ProRule" id="PRU00023"/>
    </source>
</evidence>
<dbReference type="Gene3D" id="3.30.590.10">
    <property type="entry name" value="Glutamine synthetase/guanido kinase, catalytic domain"/>
    <property type="match status" value="1"/>
</dbReference>
<protein>
    <recommendedName>
        <fullName evidence="13">Arginine kinase</fullName>
    </recommendedName>
</protein>
<evidence type="ECO:0000256" key="4">
    <source>
        <dbReference type="ARBA" id="ARBA00022840"/>
    </source>
</evidence>
<dbReference type="InterPro" id="IPR036770">
    <property type="entry name" value="Ankyrin_rpt-contain_sf"/>
</dbReference>
<dbReference type="InterPro" id="IPR022414">
    <property type="entry name" value="ATP-guanido_PTrfase_cat"/>
</dbReference>
<evidence type="ECO:0000256" key="3">
    <source>
        <dbReference type="ARBA" id="ARBA00022777"/>
    </source>
</evidence>
<dbReference type="InterPro" id="IPR002110">
    <property type="entry name" value="Ankyrin_rpt"/>
</dbReference>
<reference evidence="11 12" key="2">
    <citation type="journal article" date="2010" name="Nucleic Acids Res.">
        <title>BeetleBase in 2010: revisions to provide comprehensive genomic information for Tribolium castaneum.</title>
        <authorList>
            <person name="Kim H.S."/>
            <person name="Murphy T."/>
            <person name="Xia J."/>
            <person name="Caragea D."/>
            <person name="Park Y."/>
            <person name="Beeman R.W."/>
            <person name="Lorenzen M.D."/>
            <person name="Butcher S."/>
            <person name="Manak J.R."/>
            <person name="Brown S.J."/>
        </authorList>
    </citation>
    <scope>GENOME REANNOTATION</scope>
    <source>
        <strain evidence="11 12">Georgia GA2</strain>
    </source>
</reference>
<evidence type="ECO:0000256" key="8">
    <source>
        <dbReference type="SAM" id="MobiDB-lite"/>
    </source>
</evidence>
<feature type="compositionally biased region" description="Basic and acidic residues" evidence="8">
    <location>
        <begin position="431"/>
        <end position="447"/>
    </location>
</feature>
<feature type="repeat" description="ANK" evidence="5">
    <location>
        <begin position="154"/>
        <end position="187"/>
    </location>
</feature>
<evidence type="ECO:0000256" key="2">
    <source>
        <dbReference type="ARBA" id="ARBA00022741"/>
    </source>
</evidence>
<evidence type="ECO:0000259" key="9">
    <source>
        <dbReference type="PROSITE" id="PS51509"/>
    </source>
</evidence>
<dbReference type="PROSITE" id="PS51509">
    <property type="entry name" value="PHOSPHAGEN_KINASE_N"/>
    <property type="match status" value="1"/>
</dbReference>
<feature type="repeat" description="ANK" evidence="5">
    <location>
        <begin position="682"/>
        <end position="702"/>
    </location>
</feature>
<feature type="domain" description="Phosphagen kinase C-terminal" evidence="10">
    <location>
        <begin position="979"/>
        <end position="1231"/>
    </location>
</feature>
<dbReference type="PROSITE" id="PS50297">
    <property type="entry name" value="ANK_REP_REGION"/>
    <property type="match status" value="4"/>
</dbReference>
<dbReference type="PROSITE" id="PS51510">
    <property type="entry name" value="PHOSPHAGEN_KINASE_C"/>
    <property type="match status" value="1"/>
</dbReference>
<dbReference type="InParanoid" id="A0A139WBY4"/>
<dbReference type="Pfam" id="PF00217">
    <property type="entry name" value="ATP-gua_Ptrans"/>
    <property type="match status" value="1"/>
</dbReference>
<dbReference type="InterPro" id="IPR036802">
    <property type="entry name" value="ATP-guanido_PTrfase_N_sf"/>
</dbReference>
<feature type="repeat" description="ANK" evidence="5">
    <location>
        <begin position="716"/>
        <end position="749"/>
    </location>
</feature>
<reference evidence="11 12" key="1">
    <citation type="journal article" date="2008" name="Nature">
        <title>The genome of the model beetle and pest Tribolium castaneum.</title>
        <authorList>
            <consortium name="Tribolium Genome Sequencing Consortium"/>
            <person name="Richards S."/>
            <person name="Gibbs R.A."/>
            <person name="Weinstock G.M."/>
            <person name="Brown S.J."/>
            <person name="Denell R."/>
            <person name="Beeman R.W."/>
            <person name="Gibbs R."/>
            <person name="Beeman R.W."/>
            <person name="Brown S.J."/>
            <person name="Bucher G."/>
            <person name="Friedrich M."/>
            <person name="Grimmelikhuijzen C.J."/>
            <person name="Klingler M."/>
            <person name="Lorenzen M."/>
            <person name="Richards S."/>
            <person name="Roth S."/>
            <person name="Schroder R."/>
            <person name="Tautz D."/>
            <person name="Zdobnov E.M."/>
            <person name="Muzny D."/>
            <person name="Gibbs R.A."/>
            <person name="Weinstock G.M."/>
            <person name="Attaway T."/>
            <person name="Bell S."/>
            <person name="Buhay C.J."/>
            <person name="Chandrabose M.N."/>
            <person name="Chavez D."/>
            <person name="Clerk-Blankenburg K.P."/>
            <person name="Cree A."/>
            <person name="Dao M."/>
            <person name="Davis C."/>
            <person name="Chacko J."/>
            <person name="Dinh H."/>
            <person name="Dugan-Rocha S."/>
            <person name="Fowler G."/>
            <person name="Garner T.T."/>
            <person name="Garnes J."/>
            <person name="Gnirke A."/>
            <person name="Hawes A."/>
            <person name="Hernandez J."/>
            <person name="Hines S."/>
            <person name="Holder M."/>
            <person name="Hume J."/>
            <person name="Jhangiani S.N."/>
            <person name="Joshi V."/>
            <person name="Khan Z.M."/>
            <person name="Jackson L."/>
            <person name="Kovar C."/>
            <person name="Kowis A."/>
            <person name="Lee S."/>
            <person name="Lewis L.R."/>
            <person name="Margolis J."/>
            <person name="Morgan M."/>
            <person name="Nazareth L.V."/>
            <person name="Nguyen N."/>
            <person name="Okwuonu G."/>
            <person name="Parker D."/>
            <person name="Richards S."/>
            <person name="Ruiz S.J."/>
            <person name="Santibanez J."/>
            <person name="Savard J."/>
            <person name="Scherer S.E."/>
            <person name="Schneider B."/>
            <person name="Sodergren E."/>
            <person name="Tautz D."/>
            <person name="Vattahil S."/>
            <person name="Villasana D."/>
            <person name="White C.S."/>
            <person name="Wright R."/>
            <person name="Park Y."/>
            <person name="Beeman R.W."/>
            <person name="Lord J."/>
            <person name="Oppert B."/>
            <person name="Lorenzen M."/>
            <person name="Brown S."/>
            <person name="Wang L."/>
            <person name="Savard J."/>
            <person name="Tautz D."/>
            <person name="Richards S."/>
            <person name="Weinstock G."/>
            <person name="Gibbs R.A."/>
            <person name="Liu Y."/>
            <person name="Worley K."/>
            <person name="Weinstock G."/>
            <person name="Elsik C.G."/>
            <person name="Reese J.T."/>
            <person name="Elhaik E."/>
            <person name="Landan G."/>
            <person name="Graur D."/>
            <person name="Arensburger P."/>
            <person name="Atkinson P."/>
            <person name="Beeman R.W."/>
            <person name="Beidler J."/>
            <person name="Brown S.J."/>
            <person name="Demuth J.P."/>
            <person name="Drury D.W."/>
            <person name="Du Y.Z."/>
            <person name="Fujiwara H."/>
            <person name="Lorenzen M."/>
            <person name="Maselli V."/>
            <person name="Osanai M."/>
            <person name="Park Y."/>
            <person name="Robertson H.M."/>
            <person name="Tu Z."/>
            <person name="Wang J.J."/>
            <person name="Wang S."/>
            <person name="Richards S."/>
            <person name="Song H."/>
            <person name="Zhang L."/>
            <person name="Sodergren E."/>
            <person name="Werner D."/>
            <person name="Stanke M."/>
            <person name="Morgenstern B."/>
            <person name="Solovyev V."/>
            <person name="Kosarev P."/>
            <person name="Brown G."/>
            <person name="Chen H.C."/>
            <person name="Ermolaeva O."/>
            <person name="Hlavina W."/>
            <person name="Kapustin Y."/>
            <person name="Kiryutin B."/>
            <person name="Kitts P."/>
            <person name="Maglott D."/>
            <person name="Pruitt K."/>
            <person name="Sapojnikov V."/>
            <person name="Souvorov A."/>
            <person name="Mackey A.J."/>
            <person name="Waterhouse R.M."/>
            <person name="Wyder S."/>
            <person name="Zdobnov E.M."/>
            <person name="Zdobnov E.M."/>
            <person name="Wyder S."/>
            <person name="Kriventseva E.V."/>
            <person name="Kadowaki T."/>
            <person name="Bork P."/>
            <person name="Aranda M."/>
            <person name="Bao R."/>
            <person name="Beermann A."/>
            <person name="Berns N."/>
            <person name="Bolognesi R."/>
            <person name="Bonneton F."/>
            <person name="Bopp D."/>
            <person name="Brown S.J."/>
            <person name="Bucher G."/>
            <person name="Butts T."/>
            <person name="Chaumot A."/>
            <person name="Denell R.E."/>
            <person name="Ferrier D.E."/>
            <person name="Friedrich M."/>
            <person name="Gordon C.M."/>
            <person name="Jindra M."/>
            <person name="Klingler M."/>
            <person name="Lan Q."/>
            <person name="Lattorff H.M."/>
            <person name="Laudet V."/>
            <person name="von Levetsow C."/>
            <person name="Liu Z."/>
            <person name="Lutz R."/>
            <person name="Lynch J.A."/>
            <person name="da Fonseca R.N."/>
            <person name="Posnien N."/>
            <person name="Reuter R."/>
            <person name="Roth S."/>
            <person name="Savard J."/>
            <person name="Schinko J.B."/>
            <person name="Schmitt C."/>
            <person name="Schoppmeier M."/>
            <person name="Schroder R."/>
            <person name="Shippy T.D."/>
            <person name="Simonnet F."/>
            <person name="Marques-Souza H."/>
            <person name="Tautz D."/>
            <person name="Tomoyasu Y."/>
            <person name="Trauner J."/>
            <person name="Van der Zee M."/>
            <person name="Vervoort M."/>
            <person name="Wittkopp N."/>
            <person name="Wimmer E.A."/>
            <person name="Yang X."/>
            <person name="Jones A.K."/>
            <person name="Sattelle D.B."/>
            <person name="Ebert P.R."/>
            <person name="Nelson D."/>
            <person name="Scott J.G."/>
            <person name="Beeman R.W."/>
            <person name="Muthukrishnan S."/>
            <person name="Kramer K.J."/>
            <person name="Arakane Y."/>
            <person name="Beeman R.W."/>
            <person name="Zhu Q."/>
            <person name="Hogenkamp D."/>
            <person name="Dixit R."/>
            <person name="Oppert B."/>
            <person name="Jiang H."/>
            <person name="Zou Z."/>
            <person name="Marshall J."/>
            <person name="Elpidina E."/>
            <person name="Vinokurov K."/>
            <person name="Oppert C."/>
            <person name="Zou Z."/>
            <person name="Evans J."/>
            <person name="Lu Z."/>
            <person name="Zhao P."/>
            <person name="Sumathipala N."/>
            <person name="Altincicek B."/>
            <person name="Vilcinskas A."/>
            <person name="Williams M."/>
            <person name="Hultmark D."/>
            <person name="Hetru C."/>
            <person name="Jiang H."/>
            <person name="Grimmelikhuijzen C.J."/>
            <person name="Hauser F."/>
            <person name="Cazzamali G."/>
            <person name="Williamson M."/>
            <person name="Park Y."/>
            <person name="Li B."/>
            <person name="Tanaka Y."/>
            <person name="Predel R."/>
            <person name="Neupert S."/>
            <person name="Schachtner J."/>
            <person name="Verleyen P."/>
            <person name="Raible F."/>
            <person name="Bork P."/>
            <person name="Friedrich M."/>
            <person name="Walden K.K."/>
            <person name="Robertson H.M."/>
            <person name="Angeli S."/>
            <person name="Foret S."/>
            <person name="Bucher G."/>
            <person name="Schuetz S."/>
            <person name="Maleszka R."/>
            <person name="Wimmer E.A."/>
            <person name="Beeman R.W."/>
            <person name="Lorenzen M."/>
            <person name="Tomoyasu Y."/>
            <person name="Miller S.C."/>
            <person name="Grossmann D."/>
            <person name="Bucher G."/>
        </authorList>
    </citation>
    <scope>NUCLEOTIDE SEQUENCE [LARGE SCALE GENOMIC DNA]</scope>
    <source>
        <strain evidence="11 12">Georgia GA2</strain>
    </source>
</reference>
<dbReference type="PANTHER" id="PTHR24172:SF4">
    <property type="entry name" value="ANK_REP_REGION DOMAIN-CONTAINING PROTEIN"/>
    <property type="match status" value="1"/>
</dbReference>
<evidence type="ECO:0000256" key="1">
    <source>
        <dbReference type="ARBA" id="ARBA00022679"/>
    </source>
</evidence>
<feature type="binding site" evidence="7">
    <location>
        <begin position="1160"/>
        <end position="1164"/>
    </location>
    <ligand>
        <name>ATP</name>
        <dbReference type="ChEBI" id="CHEBI:30616"/>
    </ligand>
</feature>
<sequence length="1256" mass="141471">MPVRTRKADSKQIQANGLYIHSSPPRVLQLTSAHIKQLIRSGDVEKLEQLVVDGHGKKLVGEYSADYKTRTFLKNVPNLMTKISLLHDAVNSGRLEELQSLLDEEPIERRKRLVTAKDDFGVGLLHKAIYYDLKNIYKYLIDKFPHLVPLKDSEGRTAFHYTPMCKDAAGVQKLLISAGADSSCLDQKQRTAKYYMTHIQELELPNSRKSATSSSKTGPQHDGLNFKKSNIRIWIHQRNLLNLQQVVWEGHGAKLLPEHSNNPKIKKFLEAVPHIMGIIKDIHSDVINDELESLKKRLEPPIPPLVLSGKDSNGLTPLHKASGLGKQQIAEFLLAEYPNCVNLVDSEGRTPLHYAALLKDDGQMMSFLLEHGADESALDNRQKTAAYYKTRASELDSKLLSVIPEAPRTAKESFLGTFDWSLLLAATPTEEIQKEESPTEESKKEGVETEENIEENGHKPEEEEKIEQQNGNDEHNEESNDNNEEEEVNDNKVEEEEKEDEENNKEEEEPNDNKVEEEETNQDNTVEDENEPEETNNNEPERPESAPKSPEPPKIATPEVPPVEPEEVIEGVVNGENEIETLNEQGQDSNSGDENTDPEITEMVESGNMEQLAALVLNGEGERLVGQTSDNPELQSFLDNVQVYMSKINRIHVAARDGSLRDLQAALDRRKFAIAKDKVSPNGASPLHVAVVFTNTSIVRYLAGRFPETAQVTDNNGRTPLHYAAVLPDNGHYYNLLIHLGADSRTEDKFGHSPEYYRSHQEDFSHRTLLREFGAEESASEEMLSDKVVFENSSACLFTTGFFAHFIAIITVVDDTCSARKDLDDEDMLNVLERCYNVLHGRRNSNTVSAASNASSATNVSYTSSIIAKHTKRYVFDAVKNRMTKLDHNLYDVIWPSVKKLPSELSFRVALEQDFPAGIVAPDVYVYKVFKEYLEPIIKEYNAIDVRHELGVHPATKFVQEENGNLVDVEFDLDPQARWIISGTLDCTRNLLDFELPKSLNVNQLETVERLVTSVLLSPELGHALYPNASEDDLSDGCGVYYTMNEVLEDPSEARVILASNGLLIPLWNIPESDRLHGKHWPYGRGVFITNGSNLAVWINVLDHIRIVTCSPHTKPGNIGLIYSRIARLDSILQKHLEFKRDEKLGYLSARPTCVGNTLQFNFTLRFPNLSKQPDNLRHLCFVRGLTFNRKTNTSDIVRIGNQQSLGVCEYQSFEDFTTAFLNILQLEKDLAVSNSLHIAAAFVNMFKRKKMSLAE</sequence>
<dbReference type="SUPFAM" id="SSF48403">
    <property type="entry name" value="Ankyrin repeat"/>
    <property type="match status" value="2"/>
</dbReference>
<keyword evidence="5" id="KW-0040">ANK repeat</keyword>
<feature type="binding site" evidence="7">
    <location>
        <begin position="982"/>
        <end position="986"/>
    </location>
    <ligand>
        <name>ATP</name>
        <dbReference type="ChEBI" id="CHEBI:30616"/>
    </ligand>
</feature>
<dbReference type="Pfam" id="PF02807">
    <property type="entry name" value="ATP-gua_PtransN"/>
    <property type="match status" value="1"/>
</dbReference>
<feature type="region of interest" description="Disordered" evidence="8">
    <location>
        <begin position="429"/>
        <end position="565"/>
    </location>
</feature>
<dbReference type="Gene3D" id="1.25.40.20">
    <property type="entry name" value="Ankyrin repeat-containing domain"/>
    <property type="match status" value="3"/>
</dbReference>
<dbReference type="Gene3D" id="1.10.135.10">
    <property type="entry name" value="ATP:guanido phosphotransferase, N-terminal domain"/>
    <property type="match status" value="1"/>
</dbReference>
<gene>
    <name evidence="11" type="primary">AUGUSTUS-3.0.2_34478</name>
    <name evidence="11" type="ORF">TcasGA2_TC034478</name>
</gene>